<dbReference type="Gene3D" id="3.40.630.30">
    <property type="match status" value="1"/>
</dbReference>
<evidence type="ECO:0000259" key="3">
    <source>
        <dbReference type="PROSITE" id="PS51186"/>
    </source>
</evidence>
<keyword evidence="5" id="KW-1185">Reference proteome</keyword>
<dbReference type="SUPFAM" id="SSF55729">
    <property type="entry name" value="Acyl-CoA N-acyltransferases (Nat)"/>
    <property type="match status" value="1"/>
</dbReference>
<dbReference type="CDD" id="cd04301">
    <property type="entry name" value="NAT_SF"/>
    <property type="match status" value="1"/>
</dbReference>
<dbReference type="RefSeq" id="WP_108991948.1">
    <property type="nucleotide sequence ID" value="NZ_BDQX01000054.1"/>
</dbReference>
<organism evidence="4 5">
    <name type="scientific">Paenibacillus agaridevorans</name>
    <dbReference type="NCBI Taxonomy" id="171404"/>
    <lineage>
        <taxon>Bacteria</taxon>
        <taxon>Bacillati</taxon>
        <taxon>Bacillota</taxon>
        <taxon>Bacilli</taxon>
        <taxon>Bacillales</taxon>
        <taxon>Paenibacillaceae</taxon>
        <taxon>Paenibacillus</taxon>
    </lineage>
</organism>
<name>A0A2R5EJH4_9BACL</name>
<evidence type="ECO:0000313" key="5">
    <source>
        <dbReference type="Proteomes" id="UP000245202"/>
    </source>
</evidence>
<dbReference type="EMBL" id="BDQX01000054">
    <property type="protein sequence ID" value="GBG06762.1"/>
    <property type="molecule type" value="Genomic_DNA"/>
</dbReference>
<keyword evidence="1 4" id="KW-0808">Transferase</keyword>
<dbReference type="PANTHER" id="PTHR43420">
    <property type="entry name" value="ACETYLTRANSFERASE"/>
    <property type="match status" value="1"/>
</dbReference>
<dbReference type="InterPro" id="IPR000182">
    <property type="entry name" value="GNAT_dom"/>
</dbReference>
<dbReference type="InterPro" id="IPR050680">
    <property type="entry name" value="YpeA/RimI_acetyltransf"/>
</dbReference>
<proteinExistence type="predicted"/>
<keyword evidence="2" id="KW-0012">Acyltransferase</keyword>
<dbReference type="GO" id="GO:0016747">
    <property type="term" value="F:acyltransferase activity, transferring groups other than amino-acyl groups"/>
    <property type="evidence" value="ECO:0007669"/>
    <property type="project" value="InterPro"/>
</dbReference>
<dbReference type="PANTHER" id="PTHR43420:SF52">
    <property type="entry name" value="N-ACETYLTRANSFERASE YODP"/>
    <property type="match status" value="1"/>
</dbReference>
<dbReference type="AlphaFoldDB" id="A0A2R5EJH4"/>
<protein>
    <submittedName>
        <fullName evidence="4">N-acetyltransferase</fullName>
    </submittedName>
</protein>
<dbReference type="Pfam" id="PF00583">
    <property type="entry name" value="Acetyltransf_1"/>
    <property type="match status" value="1"/>
</dbReference>
<evidence type="ECO:0000256" key="1">
    <source>
        <dbReference type="ARBA" id="ARBA00022679"/>
    </source>
</evidence>
<gene>
    <name evidence="4" type="ORF">PAT3040_01300</name>
</gene>
<sequence length="186" mass="20602">MIDSATVKDADALLPLLLSAIGPIAHTLSGTTDDVETWDVLRDFLSSEHNRLSFRNILVERRDGAVAGMLIAYSGDAAEELDRPIRERLESLHGEEAASAVVTECKPGDYYLDSIAVDERFQGQGIAKSLIAAFEERGRSQGYDKLSLIVEPYNEGAYALYRKLGYKDDGLWQVSDGAYKRMIKQL</sequence>
<dbReference type="PROSITE" id="PS51186">
    <property type="entry name" value="GNAT"/>
    <property type="match status" value="1"/>
</dbReference>
<feature type="domain" description="N-acetyltransferase" evidence="3">
    <location>
        <begin position="1"/>
        <end position="186"/>
    </location>
</feature>
<dbReference type="InterPro" id="IPR016181">
    <property type="entry name" value="Acyl_CoA_acyltransferase"/>
</dbReference>
<comment type="caution">
    <text evidence="4">The sequence shown here is derived from an EMBL/GenBank/DDBJ whole genome shotgun (WGS) entry which is preliminary data.</text>
</comment>
<evidence type="ECO:0000313" key="4">
    <source>
        <dbReference type="EMBL" id="GBG06762.1"/>
    </source>
</evidence>
<accession>A0A2R5EJH4</accession>
<evidence type="ECO:0000256" key="2">
    <source>
        <dbReference type="ARBA" id="ARBA00023315"/>
    </source>
</evidence>
<dbReference type="Proteomes" id="UP000245202">
    <property type="component" value="Unassembled WGS sequence"/>
</dbReference>
<reference evidence="4 5" key="1">
    <citation type="submission" date="2017-08" db="EMBL/GenBank/DDBJ databases">
        <title>Substantial Increase in Enzyme Production by Combined Drug-Resistance Mutations in Paenibacillus agaridevorans.</title>
        <authorList>
            <person name="Tanaka Y."/>
            <person name="Funane K."/>
            <person name="Hosaka T."/>
            <person name="Shiwa Y."/>
            <person name="Fujita N."/>
            <person name="Miyazaki T."/>
            <person name="Yoshikawa H."/>
            <person name="Murakami K."/>
            <person name="Kasahara K."/>
            <person name="Inaoka T."/>
            <person name="Hiraga Y."/>
            <person name="Ochi K."/>
        </authorList>
    </citation>
    <scope>NUCLEOTIDE SEQUENCE [LARGE SCALE GENOMIC DNA]</scope>
    <source>
        <strain evidence="4 5">T-3040</strain>
    </source>
</reference>